<dbReference type="Pfam" id="PF17817">
    <property type="entry name" value="PDZ_5"/>
    <property type="match status" value="1"/>
</dbReference>
<evidence type="ECO:0000256" key="10">
    <source>
        <dbReference type="ARBA" id="ARBA00023212"/>
    </source>
</evidence>
<evidence type="ECO:0000256" key="12">
    <source>
        <dbReference type="SAM" id="MobiDB-lite"/>
    </source>
</evidence>
<dbReference type="FunFam" id="2.30.42.10:FF:000010">
    <property type="entry name" value="Neurabin-1 isoform 1"/>
    <property type="match status" value="1"/>
</dbReference>
<dbReference type="PROSITE" id="PS50106">
    <property type="entry name" value="PDZ"/>
    <property type="match status" value="1"/>
</dbReference>
<dbReference type="AlphaFoldDB" id="A0A4W6E6M9"/>
<evidence type="ECO:0000256" key="5">
    <source>
        <dbReference type="ARBA" id="ARBA00022782"/>
    </source>
</evidence>
<dbReference type="InterPro" id="IPR001478">
    <property type="entry name" value="PDZ"/>
</dbReference>
<keyword evidence="5" id="KW-0221">Differentiation</keyword>
<dbReference type="GO" id="GO:0014069">
    <property type="term" value="C:postsynaptic density"/>
    <property type="evidence" value="ECO:0007669"/>
    <property type="project" value="TreeGrafter"/>
</dbReference>
<dbReference type="SUPFAM" id="SSF50156">
    <property type="entry name" value="PDZ domain-like"/>
    <property type="match status" value="1"/>
</dbReference>
<keyword evidence="2" id="KW-0217">Developmental protein</keyword>
<dbReference type="PANTHER" id="PTHR16154">
    <property type="entry name" value="NEURABIN"/>
    <property type="match status" value="1"/>
</dbReference>
<accession>A0A4W6E6M9</accession>
<dbReference type="Proteomes" id="UP000314980">
    <property type="component" value="Unassembled WGS sequence"/>
</dbReference>
<dbReference type="GO" id="GO:0015629">
    <property type="term" value="C:actin cytoskeleton"/>
    <property type="evidence" value="ECO:0007669"/>
    <property type="project" value="TreeGrafter"/>
</dbReference>
<keyword evidence="8" id="KW-0175">Coiled coil</keyword>
<name>A0A4W6E6M9_LATCA</name>
<dbReference type="STRING" id="8187.ENSLCAP00010032903"/>
<dbReference type="InParanoid" id="A0A4W6E6M9"/>
<protein>
    <submittedName>
        <fullName evidence="14">Protein phosphatase 1 regulatory subunit 9B</fullName>
    </submittedName>
</protein>
<dbReference type="CDD" id="cd06790">
    <property type="entry name" value="PDZ_neurabin-like"/>
    <property type="match status" value="1"/>
</dbReference>
<organism evidence="14 15">
    <name type="scientific">Lates calcarifer</name>
    <name type="common">Barramundi</name>
    <name type="synonym">Holocentrus calcarifer</name>
    <dbReference type="NCBI Taxonomy" id="8187"/>
    <lineage>
        <taxon>Eukaryota</taxon>
        <taxon>Metazoa</taxon>
        <taxon>Chordata</taxon>
        <taxon>Craniata</taxon>
        <taxon>Vertebrata</taxon>
        <taxon>Euteleostomi</taxon>
        <taxon>Actinopterygii</taxon>
        <taxon>Neopterygii</taxon>
        <taxon>Teleostei</taxon>
        <taxon>Neoteleostei</taxon>
        <taxon>Acanthomorphata</taxon>
        <taxon>Carangaria</taxon>
        <taxon>Carangaria incertae sedis</taxon>
        <taxon>Centropomidae</taxon>
        <taxon>Lates</taxon>
    </lineage>
</organism>
<dbReference type="GeneTree" id="ENSGT00940000158833"/>
<feature type="domain" description="PDZ" evidence="13">
    <location>
        <begin position="381"/>
        <end position="469"/>
    </location>
</feature>
<keyword evidence="7" id="KW-0770">Synapse</keyword>
<evidence type="ECO:0000256" key="3">
    <source>
        <dbReference type="ARBA" id="ARBA00022490"/>
    </source>
</evidence>
<proteinExistence type="predicted"/>
<reference evidence="14" key="2">
    <citation type="submission" date="2025-08" db="UniProtKB">
        <authorList>
            <consortium name="Ensembl"/>
        </authorList>
    </citation>
    <scope>IDENTIFICATION</scope>
</reference>
<evidence type="ECO:0000256" key="4">
    <source>
        <dbReference type="ARBA" id="ARBA00022553"/>
    </source>
</evidence>
<feature type="region of interest" description="Disordered" evidence="12">
    <location>
        <begin position="201"/>
        <end position="334"/>
    </location>
</feature>
<sequence length="699" mass="78838">KKATDHLNNAANGGTDPASKPAPLPRPTGRGRRYGSNVHRIKNMFMQMQSPGDEEDGAKMIGKDQAVKLSLPRASSLNENVDHSALLKLGGTVSERVNRFDSKGSGEGSSMGFSKLQETRRIFEQRTLQEKQAATNRILLKKERASGFQDSRLDVVARFNGSTEALDRLDDPPAVSPTVSQLSAVFEKGELQNNLYLPQRRSAPALAPKPKPPARAEAVGRKVRRMNLQEIEKGKKEPPGSSPSSEEKGEDSDRRGEEEEEENDEDGSRKEDYSEGDLVDISAYSGLGEEDSGGSQLDDEEDEEDEEAYQPETSCSEIAGLPEEEEPVPSNRKIRFSTEPIRVFTTYSNEDYDRRNDDVDPMAASAEYELEKRVEKLDLFPVELEKDSDGLGISIIGMGAGADMGLEKLGIFVKTVTEGGAAQRDGRIQVNDLIVEVDGTSLVGVTQSFAASVLRNTTGTVRFVIGREKPGEQSEVAQLIQQTLEQERWQREMMEQRYKQYMDDDEETGEYATDEEEEMSPVFPNSIEVFDLAENQDMLSPVELDPEKLAHKFKELQIKHAVTQAEIQLLKRKLAHAEQDKLRWRMERAQLEQNIRDSKERMEKLEGYWMEAQSLCKAVDEHLKETQAQYQTLERKYSKAKRLIKEYQQKEIEYLKKETAQRRAHEESEATHKEETDNLQEKITDLETKVDALKTPKPS</sequence>
<dbReference type="InterPro" id="IPR040645">
    <property type="entry name" value="Neurabin-1/2_PDZ"/>
</dbReference>
<dbReference type="Pfam" id="PF00595">
    <property type="entry name" value="PDZ"/>
    <property type="match status" value="1"/>
</dbReference>
<dbReference type="GO" id="GO:0051015">
    <property type="term" value="F:actin filament binding"/>
    <property type="evidence" value="ECO:0007669"/>
    <property type="project" value="TreeGrafter"/>
</dbReference>
<dbReference type="PANTHER" id="PTHR16154:SF24">
    <property type="entry name" value="NEURABIN-2"/>
    <property type="match status" value="1"/>
</dbReference>
<keyword evidence="15" id="KW-1185">Reference proteome</keyword>
<reference evidence="14" key="3">
    <citation type="submission" date="2025-09" db="UniProtKB">
        <authorList>
            <consortium name="Ensembl"/>
        </authorList>
    </citation>
    <scope>IDENTIFICATION</scope>
</reference>
<dbReference type="GO" id="GO:0030425">
    <property type="term" value="C:dendrite"/>
    <property type="evidence" value="ECO:0007669"/>
    <property type="project" value="TreeGrafter"/>
</dbReference>
<feature type="region of interest" description="Disordered" evidence="12">
    <location>
        <begin position="657"/>
        <end position="699"/>
    </location>
</feature>
<dbReference type="Gene3D" id="2.30.42.10">
    <property type="match status" value="1"/>
</dbReference>
<evidence type="ECO:0000256" key="8">
    <source>
        <dbReference type="ARBA" id="ARBA00023054"/>
    </source>
</evidence>
<feature type="compositionally biased region" description="Basic and acidic residues" evidence="12">
    <location>
        <begin position="245"/>
        <end position="257"/>
    </location>
</feature>
<evidence type="ECO:0000256" key="6">
    <source>
        <dbReference type="ARBA" id="ARBA00022902"/>
    </source>
</evidence>
<feature type="region of interest" description="Disordered" evidence="12">
    <location>
        <begin position="1"/>
        <end position="36"/>
    </location>
</feature>
<evidence type="ECO:0000256" key="7">
    <source>
        <dbReference type="ARBA" id="ARBA00023018"/>
    </source>
</evidence>
<gene>
    <name evidence="14" type="primary">PPP1R9B</name>
</gene>
<evidence type="ECO:0000256" key="11">
    <source>
        <dbReference type="ARBA" id="ARBA00034103"/>
    </source>
</evidence>
<keyword evidence="4" id="KW-0597">Phosphoprotein</keyword>
<reference evidence="15" key="1">
    <citation type="submission" date="2015-09" db="EMBL/GenBank/DDBJ databases">
        <authorList>
            <person name="Sai Rama Sridatta P."/>
        </authorList>
    </citation>
    <scope>NUCLEOTIDE SEQUENCE [LARGE SCALE GENOMIC DNA]</scope>
</reference>
<evidence type="ECO:0000256" key="9">
    <source>
        <dbReference type="ARBA" id="ARBA00023203"/>
    </source>
</evidence>
<dbReference type="Ensembl" id="ENSLCAT00010033690.1">
    <property type="protein sequence ID" value="ENSLCAP00010032903.1"/>
    <property type="gene ID" value="ENSLCAG00010015503.1"/>
</dbReference>
<dbReference type="GO" id="GO:0019722">
    <property type="term" value="P:calcium-mediated signaling"/>
    <property type="evidence" value="ECO:0007669"/>
    <property type="project" value="TreeGrafter"/>
</dbReference>
<dbReference type="InterPro" id="IPR036034">
    <property type="entry name" value="PDZ_sf"/>
</dbReference>
<comment type="subcellular location">
    <subcellularLocation>
        <location evidence="1">Cytoplasm</location>
        <location evidence="1">Cytoskeleton</location>
    </subcellularLocation>
    <subcellularLocation>
        <location evidence="11">Synapse</location>
    </subcellularLocation>
</comment>
<evidence type="ECO:0000313" key="15">
    <source>
        <dbReference type="Proteomes" id="UP000314980"/>
    </source>
</evidence>
<dbReference type="GO" id="GO:0031175">
    <property type="term" value="P:neuron projection development"/>
    <property type="evidence" value="ECO:0007669"/>
    <property type="project" value="TreeGrafter"/>
</dbReference>
<dbReference type="GO" id="GO:0005737">
    <property type="term" value="C:cytoplasm"/>
    <property type="evidence" value="ECO:0007669"/>
    <property type="project" value="TreeGrafter"/>
</dbReference>
<keyword evidence="9" id="KW-0009">Actin-binding</keyword>
<feature type="compositionally biased region" description="Acidic residues" evidence="12">
    <location>
        <begin position="288"/>
        <end position="309"/>
    </location>
</feature>
<feature type="compositionally biased region" description="Polar residues" evidence="12">
    <location>
        <begin position="1"/>
        <end position="12"/>
    </location>
</feature>
<evidence type="ECO:0000313" key="14">
    <source>
        <dbReference type="Ensembl" id="ENSLCAP00010032903.1"/>
    </source>
</evidence>
<dbReference type="InterPro" id="IPR043446">
    <property type="entry name" value="Neurabin-like"/>
</dbReference>
<keyword evidence="10" id="KW-0206">Cytoskeleton</keyword>
<keyword evidence="3" id="KW-0963">Cytoplasm</keyword>
<keyword evidence="6" id="KW-0524">Neurogenesis</keyword>
<dbReference type="GO" id="GO:0007015">
    <property type="term" value="P:actin filament organization"/>
    <property type="evidence" value="ECO:0007669"/>
    <property type="project" value="TreeGrafter"/>
</dbReference>
<dbReference type="SMART" id="SM00228">
    <property type="entry name" value="PDZ"/>
    <property type="match status" value="1"/>
</dbReference>
<dbReference type="FunCoup" id="A0A4W6E6M9">
    <property type="interactions" value="536"/>
</dbReference>
<evidence type="ECO:0000256" key="2">
    <source>
        <dbReference type="ARBA" id="ARBA00022473"/>
    </source>
</evidence>
<evidence type="ECO:0000256" key="1">
    <source>
        <dbReference type="ARBA" id="ARBA00004245"/>
    </source>
</evidence>
<evidence type="ECO:0000259" key="13">
    <source>
        <dbReference type="PROSITE" id="PS50106"/>
    </source>
</evidence>